<dbReference type="AlphaFoldDB" id="A0A017SKP4"/>
<feature type="transmembrane region" description="Helical" evidence="9">
    <location>
        <begin position="210"/>
        <end position="229"/>
    </location>
</feature>
<dbReference type="RefSeq" id="XP_040641034.1">
    <property type="nucleotide sequence ID" value="XM_040787543.1"/>
</dbReference>
<dbReference type="Pfam" id="PF00083">
    <property type="entry name" value="Sugar_tr"/>
    <property type="match status" value="1"/>
</dbReference>
<protein>
    <submittedName>
        <fullName evidence="11">Myo-inositol transporter</fullName>
    </submittedName>
</protein>
<feature type="transmembrane region" description="Helical" evidence="9">
    <location>
        <begin position="407"/>
        <end position="432"/>
    </location>
</feature>
<feature type="transmembrane region" description="Helical" evidence="9">
    <location>
        <begin position="152"/>
        <end position="170"/>
    </location>
</feature>
<dbReference type="InterPro" id="IPR003663">
    <property type="entry name" value="Sugar/inositol_transpt"/>
</dbReference>
<reference evidence="12" key="1">
    <citation type="journal article" date="2014" name="Nat. Commun.">
        <title>Genomic adaptations of the halophilic Dead Sea filamentous fungus Eurotium rubrum.</title>
        <authorList>
            <person name="Kis-Papo T."/>
            <person name="Weig A.R."/>
            <person name="Riley R."/>
            <person name="Persoh D."/>
            <person name="Salamov A."/>
            <person name="Sun H."/>
            <person name="Lipzen A."/>
            <person name="Wasser S.P."/>
            <person name="Rambold G."/>
            <person name="Grigoriev I.V."/>
            <person name="Nevo E."/>
        </authorList>
    </citation>
    <scope>NUCLEOTIDE SEQUENCE [LARGE SCALE GENOMIC DNA]</scope>
    <source>
        <strain evidence="12">CBS 135680</strain>
    </source>
</reference>
<dbReference type="PROSITE" id="PS00217">
    <property type="entry name" value="SUGAR_TRANSPORT_2"/>
    <property type="match status" value="1"/>
</dbReference>
<evidence type="ECO:0000256" key="7">
    <source>
        <dbReference type="ARBA" id="ARBA00049119"/>
    </source>
</evidence>
<dbReference type="PROSITE" id="PS50850">
    <property type="entry name" value="MFS"/>
    <property type="match status" value="1"/>
</dbReference>
<evidence type="ECO:0000256" key="6">
    <source>
        <dbReference type="ARBA" id="ARBA00023136"/>
    </source>
</evidence>
<comment type="subcellular location">
    <subcellularLocation>
        <location evidence="1">Membrane</location>
        <topology evidence="1">Multi-pass membrane protein</topology>
    </subcellularLocation>
</comment>
<evidence type="ECO:0000259" key="10">
    <source>
        <dbReference type="PROSITE" id="PS50850"/>
    </source>
</evidence>
<accession>A0A017SKP4</accession>
<dbReference type="GO" id="GO:1904679">
    <property type="term" value="P:myo-inositol import across plasma membrane"/>
    <property type="evidence" value="ECO:0007669"/>
    <property type="project" value="TreeGrafter"/>
</dbReference>
<evidence type="ECO:0000313" key="11">
    <source>
        <dbReference type="EMBL" id="EYE97346.1"/>
    </source>
</evidence>
<feature type="transmembrane region" description="Helical" evidence="9">
    <location>
        <begin position="444"/>
        <end position="465"/>
    </location>
</feature>
<feature type="transmembrane region" description="Helical" evidence="9">
    <location>
        <begin position="367"/>
        <end position="387"/>
    </location>
</feature>
<evidence type="ECO:0000313" key="12">
    <source>
        <dbReference type="Proteomes" id="UP000019804"/>
    </source>
</evidence>
<dbReference type="PANTHER" id="PTHR48020:SF22">
    <property type="entry name" value="MAJOR FACILITATOR SUPERFAMILY (MFS) PROFILE DOMAIN-CONTAINING PROTEIN-RELATED"/>
    <property type="match status" value="1"/>
</dbReference>
<feature type="transmembrane region" description="Helical" evidence="9">
    <location>
        <begin position="477"/>
        <end position="498"/>
    </location>
</feature>
<dbReference type="GO" id="GO:0016020">
    <property type="term" value="C:membrane"/>
    <property type="evidence" value="ECO:0007669"/>
    <property type="project" value="UniProtKB-SubCell"/>
</dbReference>
<dbReference type="SUPFAM" id="SSF103473">
    <property type="entry name" value="MFS general substrate transporter"/>
    <property type="match status" value="1"/>
</dbReference>
<feature type="transmembrane region" description="Helical" evidence="9">
    <location>
        <begin position="126"/>
        <end position="146"/>
    </location>
</feature>
<comment type="similarity">
    <text evidence="2 8">Belongs to the major facilitator superfamily. Sugar transporter (TC 2.A.1.1) family.</text>
</comment>
<dbReference type="InterPro" id="IPR050814">
    <property type="entry name" value="Myo-inositol_Transporter"/>
</dbReference>
<feature type="transmembrane region" description="Helical" evidence="9">
    <location>
        <begin position="43"/>
        <end position="61"/>
    </location>
</feature>
<comment type="catalytic activity">
    <reaction evidence="7">
        <text>myo-inositol(out) + H(+)(out) = myo-inositol(in) + H(+)(in)</text>
        <dbReference type="Rhea" id="RHEA:60364"/>
        <dbReference type="ChEBI" id="CHEBI:15378"/>
        <dbReference type="ChEBI" id="CHEBI:17268"/>
    </reaction>
</comment>
<feature type="transmembrane region" description="Helical" evidence="9">
    <location>
        <begin position="299"/>
        <end position="319"/>
    </location>
</feature>
<evidence type="ECO:0000256" key="4">
    <source>
        <dbReference type="ARBA" id="ARBA00022692"/>
    </source>
</evidence>
<dbReference type="HOGENOM" id="CLU_001265_30_5_1"/>
<dbReference type="PRINTS" id="PR00171">
    <property type="entry name" value="SUGRTRNSPORT"/>
</dbReference>
<feature type="domain" description="Major facilitator superfamily (MFS) profile" evidence="10">
    <location>
        <begin position="56"/>
        <end position="499"/>
    </location>
</feature>
<evidence type="ECO:0000256" key="1">
    <source>
        <dbReference type="ARBA" id="ARBA00004141"/>
    </source>
</evidence>
<evidence type="ECO:0000256" key="3">
    <source>
        <dbReference type="ARBA" id="ARBA00022448"/>
    </source>
</evidence>
<evidence type="ECO:0000256" key="9">
    <source>
        <dbReference type="SAM" id="Phobius"/>
    </source>
</evidence>
<gene>
    <name evidence="11" type="ORF">EURHEDRAFT_551791</name>
</gene>
<dbReference type="InterPro" id="IPR005828">
    <property type="entry name" value="MFS_sugar_transport-like"/>
</dbReference>
<evidence type="ECO:0000256" key="8">
    <source>
        <dbReference type="RuleBase" id="RU003346"/>
    </source>
</evidence>
<proteinExistence type="inferred from homology"/>
<keyword evidence="6 9" id="KW-0472">Membrane</keyword>
<dbReference type="InterPro" id="IPR020846">
    <property type="entry name" value="MFS_dom"/>
</dbReference>
<feature type="transmembrane region" description="Helical" evidence="9">
    <location>
        <begin position="182"/>
        <end position="204"/>
    </location>
</feature>
<dbReference type="InterPro" id="IPR036259">
    <property type="entry name" value="MFS_trans_sf"/>
</dbReference>
<dbReference type="EMBL" id="KK088416">
    <property type="protein sequence ID" value="EYE97346.1"/>
    <property type="molecule type" value="Genomic_DNA"/>
</dbReference>
<keyword evidence="12" id="KW-1185">Reference proteome</keyword>
<dbReference type="GeneID" id="63702667"/>
<keyword evidence="5 9" id="KW-1133">Transmembrane helix</keyword>
<dbReference type="OrthoDB" id="6339427at2759"/>
<sequence length="541" mass="58708">MSTTKLDHEDDDDFKAQVIHDEHGVGQTLALDDSIEETNPGKGVWLIACTVSMGGFLFGIYPPIHMEGYDTGVISAVLVNLGTDLGHTLASNEQELVTSITSGGALVGAVLAGLTSDRYGRKMGIYAGCVVFLVGSIIQAVAYSVAQMTVGRFIVGLGVGSAAMIIPLYIGEMAPARSRGRLIVFDNLCVGFGQLIAYALGAGFTSVTHGWRYMVGLGGVPAILLFFLLPLCPESPRQLIAHGHEEDAVRVLGRIFPNSSDEQRQAKVRVIRHSIEESSTSISDRSLWWQLKQLFTIPANLRALTTACVIMAVSQLGGFNTLMYYSGTLFSIVGFNKPTVVSIVVGATNFLFGFVNFGVIDRFGRRTVLLITLMGMTISLVIVAVAFNYIPLTPELEPQEGNSMNWAAILLLVFIIVYIAFYAAGVAPISWVGTEFLPLEVRALGTMLNTVTCWACNIIISSTFLSMMKGMTPSGAFGFYAGMCAIGWVFAVFCYAEVHNMPLEKIREVYQHGFGVRDAKRMQAELKREREEGIKGNKDVV</sequence>
<dbReference type="PROSITE" id="PS00216">
    <property type="entry name" value="SUGAR_TRANSPORT_1"/>
    <property type="match status" value="1"/>
</dbReference>
<keyword evidence="3 8" id="KW-0813">Transport</keyword>
<name>A0A017SKP4_ASPRC</name>
<evidence type="ECO:0000256" key="2">
    <source>
        <dbReference type="ARBA" id="ARBA00010992"/>
    </source>
</evidence>
<feature type="transmembrane region" description="Helical" evidence="9">
    <location>
        <begin position="96"/>
        <end position="114"/>
    </location>
</feature>
<feature type="transmembrane region" description="Helical" evidence="9">
    <location>
        <begin position="339"/>
        <end position="360"/>
    </location>
</feature>
<dbReference type="Proteomes" id="UP000019804">
    <property type="component" value="Unassembled WGS sequence"/>
</dbReference>
<dbReference type="PANTHER" id="PTHR48020">
    <property type="entry name" value="PROTON MYO-INOSITOL COTRANSPORTER"/>
    <property type="match status" value="1"/>
</dbReference>
<dbReference type="InterPro" id="IPR005829">
    <property type="entry name" value="Sugar_transporter_CS"/>
</dbReference>
<dbReference type="STRING" id="1388766.A0A017SKP4"/>
<dbReference type="Gene3D" id="1.20.1250.20">
    <property type="entry name" value="MFS general substrate transporter like domains"/>
    <property type="match status" value="1"/>
</dbReference>
<dbReference type="NCBIfam" id="TIGR00879">
    <property type="entry name" value="SP"/>
    <property type="match status" value="1"/>
</dbReference>
<organism evidence="11 12">
    <name type="scientific">Aspergillus ruber (strain CBS 135680)</name>
    <dbReference type="NCBI Taxonomy" id="1388766"/>
    <lineage>
        <taxon>Eukaryota</taxon>
        <taxon>Fungi</taxon>
        <taxon>Dikarya</taxon>
        <taxon>Ascomycota</taxon>
        <taxon>Pezizomycotina</taxon>
        <taxon>Eurotiomycetes</taxon>
        <taxon>Eurotiomycetidae</taxon>
        <taxon>Eurotiales</taxon>
        <taxon>Aspergillaceae</taxon>
        <taxon>Aspergillus</taxon>
        <taxon>Aspergillus subgen. Aspergillus</taxon>
    </lineage>
</organism>
<keyword evidence="4 9" id="KW-0812">Transmembrane</keyword>
<evidence type="ECO:0000256" key="5">
    <source>
        <dbReference type="ARBA" id="ARBA00022989"/>
    </source>
</evidence>
<dbReference type="FunFam" id="1.20.1250.20:FF:000073">
    <property type="entry name" value="MFS myo-inositol transporter, putative"/>
    <property type="match status" value="1"/>
</dbReference>
<dbReference type="GO" id="GO:0005366">
    <property type="term" value="F:myo-inositol:proton symporter activity"/>
    <property type="evidence" value="ECO:0007669"/>
    <property type="project" value="TreeGrafter"/>
</dbReference>